<protein>
    <recommendedName>
        <fullName evidence="2">Carboxylesterase type B domain-containing protein</fullName>
    </recommendedName>
</protein>
<evidence type="ECO:0000259" key="2">
    <source>
        <dbReference type="Pfam" id="PF00135"/>
    </source>
</evidence>
<sequence length="308" mass="35018">MLIPTANEWQRQWTERNRKRTRFLTILLYFLVGINFMHIILLFVCLFYNVYRHSWIQRHTLPTTQDNYEEDALHFLTDCVAIYPEYSGVQDWYTIEFLPYAALPRKRAYFAMPVHIATFQECYNAFWLGVHPSKRKFVHGQLRFFGHTASANCLQLGQGKAARTATVMNCLTLSFHFQLSAAANFSGMECGNCHKPPIPVVAYIGGRGMLYHQPKLISPQLASDLGVLYVVIHYRLGIFGFGDFGTQDYGPNHAVEDVRKALQWLHDNARMFGGAAKDLTLIGEDSGASIALAVSADRHVSTEEKNST</sequence>
<feature type="transmembrane region" description="Helical" evidence="1">
    <location>
        <begin position="26"/>
        <end position="51"/>
    </location>
</feature>
<dbReference type="PANTHER" id="PTHR45237">
    <property type="entry name" value="POSSIBLE PARA-NITROBENZYL ESTERASE"/>
    <property type="match status" value="1"/>
</dbReference>
<dbReference type="Gene3D" id="3.40.50.1820">
    <property type="entry name" value="alpha/beta hydrolase"/>
    <property type="match status" value="1"/>
</dbReference>
<dbReference type="Proteomes" id="UP000267029">
    <property type="component" value="Unassembled WGS sequence"/>
</dbReference>
<dbReference type="STRING" id="53468.A0A0R3UMT9"/>
<dbReference type="EMBL" id="UXSR01005636">
    <property type="protein sequence ID" value="VDD83075.1"/>
    <property type="molecule type" value="Genomic_DNA"/>
</dbReference>
<name>A0A0R3UMT9_MESCO</name>
<feature type="domain" description="Carboxylesterase type B" evidence="2">
    <location>
        <begin position="148"/>
        <end position="296"/>
    </location>
</feature>
<keyword evidence="1" id="KW-1133">Transmembrane helix</keyword>
<evidence type="ECO:0000256" key="1">
    <source>
        <dbReference type="SAM" id="Phobius"/>
    </source>
</evidence>
<reference evidence="3 4" key="1">
    <citation type="submission" date="2018-10" db="EMBL/GenBank/DDBJ databases">
        <authorList>
            <consortium name="Pathogen Informatics"/>
        </authorList>
    </citation>
    <scope>NUCLEOTIDE SEQUENCE [LARGE SCALE GENOMIC DNA]</scope>
</reference>
<accession>A0A0R3UMT9</accession>
<dbReference type="SUPFAM" id="SSF53474">
    <property type="entry name" value="alpha/beta-Hydrolases"/>
    <property type="match status" value="1"/>
</dbReference>
<organism evidence="3 4">
    <name type="scientific">Mesocestoides corti</name>
    <name type="common">Flatworm</name>
    <dbReference type="NCBI Taxonomy" id="53468"/>
    <lineage>
        <taxon>Eukaryota</taxon>
        <taxon>Metazoa</taxon>
        <taxon>Spiralia</taxon>
        <taxon>Lophotrochozoa</taxon>
        <taxon>Platyhelminthes</taxon>
        <taxon>Cestoda</taxon>
        <taxon>Eucestoda</taxon>
        <taxon>Cyclophyllidea</taxon>
        <taxon>Mesocestoididae</taxon>
        <taxon>Mesocestoides</taxon>
    </lineage>
</organism>
<keyword evidence="4" id="KW-1185">Reference proteome</keyword>
<evidence type="ECO:0000313" key="4">
    <source>
        <dbReference type="Proteomes" id="UP000267029"/>
    </source>
</evidence>
<dbReference type="InterPro" id="IPR029058">
    <property type="entry name" value="AB_hydrolase_fold"/>
</dbReference>
<dbReference type="PANTHER" id="PTHR45237:SF2">
    <property type="entry name" value="POSSIBLE PARA-NITROBENZYL ESTERASE"/>
    <property type="match status" value="1"/>
</dbReference>
<dbReference type="InterPro" id="IPR002018">
    <property type="entry name" value="CarbesteraseB"/>
</dbReference>
<dbReference type="AlphaFoldDB" id="A0A0R3UMT9"/>
<proteinExistence type="predicted"/>
<gene>
    <name evidence="3" type="ORF">MCOS_LOCUS9078</name>
</gene>
<dbReference type="OrthoDB" id="3200163at2759"/>
<keyword evidence="1" id="KW-0812">Transmembrane</keyword>
<evidence type="ECO:0000313" key="3">
    <source>
        <dbReference type="EMBL" id="VDD83075.1"/>
    </source>
</evidence>
<keyword evidence="1" id="KW-0472">Membrane</keyword>
<dbReference type="Pfam" id="PF00135">
    <property type="entry name" value="COesterase"/>
    <property type="match status" value="1"/>
</dbReference>